<comment type="caution">
    <text evidence="7">The sequence shown here is derived from an EMBL/GenBank/DDBJ whole genome shotgun (WGS) entry which is preliminary data.</text>
</comment>
<reference evidence="9 10" key="1">
    <citation type="submission" date="2015-01" db="EMBL/GenBank/DDBJ databases">
        <title>Evolution of Trichinella species and genotypes.</title>
        <authorList>
            <person name="Korhonen P.K."/>
            <person name="Edoardo P."/>
            <person name="Giuseppe L.R."/>
            <person name="Gasser R.B."/>
        </authorList>
    </citation>
    <scope>NUCLEOTIDE SEQUENCE [LARGE SCALE GENOMIC DNA]</scope>
    <source>
        <strain evidence="6">ISS13</strain>
        <strain evidence="5">ISS141</strain>
        <strain evidence="8">ISS176</strain>
        <strain evidence="7">ISS470</strain>
    </source>
</reference>
<protein>
    <recommendedName>
        <fullName evidence="4">C-myb C-terminal domain-containing protein</fullName>
    </recommendedName>
</protein>
<dbReference type="EMBL" id="JYDV01000016">
    <property type="protein sequence ID" value="KRZ42109.1"/>
    <property type="molecule type" value="Genomic_DNA"/>
</dbReference>
<dbReference type="Proteomes" id="UP000054815">
    <property type="component" value="Unassembled WGS sequence"/>
</dbReference>
<accession>A0A0V1FVN4</accession>
<evidence type="ECO:0000313" key="8">
    <source>
        <dbReference type="EMBL" id="KRZ42109.1"/>
    </source>
</evidence>
<organism evidence="7 11">
    <name type="scientific">Trichinella pseudospiralis</name>
    <name type="common">Parasitic roundworm</name>
    <dbReference type="NCBI Taxonomy" id="6337"/>
    <lineage>
        <taxon>Eukaryota</taxon>
        <taxon>Metazoa</taxon>
        <taxon>Ecdysozoa</taxon>
        <taxon>Nematoda</taxon>
        <taxon>Enoplea</taxon>
        <taxon>Dorylaimia</taxon>
        <taxon>Trichinellida</taxon>
        <taxon>Trichinellidae</taxon>
        <taxon>Trichinella</taxon>
    </lineage>
</organism>
<sequence>MHHSLHKGKIMNSSDLSQYAATLACLKKPPRLSVSELDSGYLSPIEKVGPMECLVETPPNSFWHSDRCVMEEAKVGRYLFTDRKISPLKYEDDSTKVNSSPDHADFSNPNTSGQNARPNTQSPSFQEVLNRADKLKMDTAVHLQINKSTIFPKDLSRLLIPVGSPETAHLSYSKVRNVSQKSSLDNKPLTSTPRPGSKVIERLNSSKTLLCPPLKNAFDDFGDDSVKDDLNPDLLPQQNNSLDENDDSDFFPLFSFTTPTKQRYVAPLSPRTPTPFKKAMRDLERREGALNSSSLLSSPPSAEDIREVIKKDEADTLRKHGMKSVRRLLMRNIEGASARLLHTNVQKLPQNKEETNNGLKNVVLPARKVLKIVLETPPLKLPLPLPNSHEMDERWRLVAYGKTSASVDMYKKAKKLLPENSDDSND</sequence>
<dbReference type="Pfam" id="PF09316">
    <property type="entry name" value="Cmyb_C"/>
    <property type="match status" value="1"/>
</dbReference>
<evidence type="ECO:0000256" key="2">
    <source>
        <dbReference type="ARBA" id="ARBA00023125"/>
    </source>
</evidence>
<feature type="compositionally biased region" description="Polar residues" evidence="3">
    <location>
        <begin position="174"/>
        <end position="194"/>
    </location>
</feature>
<gene>
    <name evidence="6" type="ORF">T4A_3718</name>
    <name evidence="8" type="ORF">T4C_13776</name>
    <name evidence="7" type="ORF">T4D_11497</name>
    <name evidence="5" type="ORF">T4E_10770</name>
</gene>
<keyword evidence="1" id="KW-0677">Repeat</keyword>
<evidence type="ECO:0000313" key="9">
    <source>
        <dbReference type="Proteomes" id="UP000054632"/>
    </source>
</evidence>
<evidence type="ECO:0000313" key="7">
    <source>
        <dbReference type="EMBL" id="KRY90075.1"/>
    </source>
</evidence>
<dbReference type="Proteomes" id="UP000054632">
    <property type="component" value="Unassembled WGS sequence"/>
</dbReference>
<dbReference type="EMBL" id="JYDU01000133">
    <property type="protein sequence ID" value="KRX91595.1"/>
    <property type="molecule type" value="Genomic_DNA"/>
</dbReference>
<feature type="domain" description="C-myb C-terminal" evidence="4">
    <location>
        <begin position="256"/>
        <end position="315"/>
    </location>
</feature>
<feature type="region of interest" description="Disordered" evidence="3">
    <location>
        <begin position="172"/>
        <end position="198"/>
    </location>
</feature>
<dbReference type="EMBL" id="JYDR01000124">
    <property type="protein sequence ID" value="KRY67932.1"/>
    <property type="molecule type" value="Genomic_DNA"/>
</dbReference>
<evidence type="ECO:0000313" key="6">
    <source>
        <dbReference type="EMBL" id="KRY67932.1"/>
    </source>
</evidence>
<feature type="region of interest" description="Disordered" evidence="3">
    <location>
        <begin position="91"/>
        <end position="123"/>
    </location>
</feature>
<evidence type="ECO:0000256" key="1">
    <source>
        <dbReference type="ARBA" id="ARBA00022737"/>
    </source>
</evidence>
<feature type="compositionally biased region" description="Polar residues" evidence="3">
    <location>
        <begin position="96"/>
        <end position="123"/>
    </location>
</feature>
<dbReference type="GO" id="GO:0003677">
    <property type="term" value="F:DNA binding"/>
    <property type="evidence" value="ECO:0007669"/>
    <property type="project" value="UniProtKB-KW"/>
</dbReference>
<dbReference type="AlphaFoldDB" id="A0A0V1FVN4"/>
<name>A0A0V1FVN4_TRIPS</name>
<keyword evidence="2" id="KW-0238">DNA-binding</keyword>
<evidence type="ECO:0000259" key="4">
    <source>
        <dbReference type="Pfam" id="PF09316"/>
    </source>
</evidence>
<dbReference type="Proteomes" id="UP000054826">
    <property type="component" value="Unassembled WGS sequence"/>
</dbReference>
<dbReference type="OrthoDB" id="2143914at2759"/>
<evidence type="ECO:0000313" key="5">
    <source>
        <dbReference type="EMBL" id="KRX91595.1"/>
    </source>
</evidence>
<evidence type="ECO:0000313" key="11">
    <source>
        <dbReference type="Proteomes" id="UP000054995"/>
    </source>
</evidence>
<dbReference type="EMBL" id="JYDT01000025">
    <property type="protein sequence ID" value="KRY90075.1"/>
    <property type="molecule type" value="Genomic_DNA"/>
</dbReference>
<keyword evidence="11" id="KW-1185">Reference proteome</keyword>
<dbReference type="InterPro" id="IPR015395">
    <property type="entry name" value="C-myb_C"/>
</dbReference>
<proteinExistence type="predicted"/>
<evidence type="ECO:0000313" key="10">
    <source>
        <dbReference type="Proteomes" id="UP000054815"/>
    </source>
</evidence>
<dbReference type="Proteomes" id="UP000054995">
    <property type="component" value="Unassembled WGS sequence"/>
</dbReference>
<evidence type="ECO:0000256" key="3">
    <source>
        <dbReference type="SAM" id="MobiDB-lite"/>
    </source>
</evidence>